<evidence type="ECO:0008006" key="4">
    <source>
        <dbReference type="Google" id="ProtNLM"/>
    </source>
</evidence>
<accession>A0ABQ8KA99</accession>
<name>A0ABQ8KA99_9APHY</name>
<dbReference type="EMBL" id="JADCUA010000015">
    <property type="protein sequence ID" value="KAH9834428.1"/>
    <property type="molecule type" value="Genomic_DNA"/>
</dbReference>
<comment type="caution">
    <text evidence="2">The sequence shown here is derived from an EMBL/GenBank/DDBJ whole genome shotgun (WGS) entry which is preliminary data.</text>
</comment>
<keyword evidence="3" id="KW-1185">Reference proteome</keyword>
<feature type="compositionally biased region" description="Low complexity" evidence="1">
    <location>
        <begin position="69"/>
        <end position="98"/>
    </location>
</feature>
<sequence>MSCGSISGSASSSSSNASPQLLDDATLYTTPDVEETESSEQLLEADELFFDFAKWEHDSTPEASSSGGESTPSLASTEEASAAPSDSPLSASEGLPSQSRPPSPGSSSALSTFTSPVRSKRKREASDEGPSTSVRQRARRAPRITPQAAPTPHQRRVYTCGLKAKDDDLHKCTWQGHSEGWWAHLREDEALKKLLPVKAETPRGAGASCGWDGCEFAGTAKEVEGHWKTAHKGSLADERTEDRAAGNSLNDYQVHCRACLAEGVRAVVTEPCLVRHLRTKHWGTGMKWCDGCGEWKRADTYATGARDHRGTCLLDHLMGKNARHST</sequence>
<dbReference type="RefSeq" id="XP_047776959.1">
    <property type="nucleotide sequence ID" value="XM_047916547.1"/>
</dbReference>
<reference evidence="2 3" key="1">
    <citation type="journal article" date="2021" name="Environ. Microbiol.">
        <title>Gene family expansions and transcriptome signatures uncover fungal adaptations to wood decay.</title>
        <authorList>
            <person name="Hage H."/>
            <person name="Miyauchi S."/>
            <person name="Viragh M."/>
            <person name="Drula E."/>
            <person name="Min B."/>
            <person name="Chaduli D."/>
            <person name="Navarro D."/>
            <person name="Favel A."/>
            <person name="Norest M."/>
            <person name="Lesage-Meessen L."/>
            <person name="Balint B."/>
            <person name="Merenyi Z."/>
            <person name="de Eugenio L."/>
            <person name="Morin E."/>
            <person name="Martinez A.T."/>
            <person name="Baldrian P."/>
            <person name="Stursova M."/>
            <person name="Martinez M.J."/>
            <person name="Novotny C."/>
            <person name="Magnuson J.K."/>
            <person name="Spatafora J.W."/>
            <person name="Maurice S."/>
            <person name="Pangilinan J."/>
            <person name="Andreopoulos W."/>
            <person name="LaButti K."/>
            <person name="Hundley H."/>
            <person name="Na H."/>
            <person name="Kuo A."/>
            <person name="Barry K."/>
            <person name="Lipzen A."/>
            <person name="Henrissat B."/>
            <person name="Riley R."/>
            <person name="Ahrendt S."/>
            <person name="Nagy L.G."/>
            <person name="Grigoriev I.V."/>
            <person name="Martin F."/>
            <person name="Rosso M.N."/>
        </authorList>
    </citation>
    <scope>NUCLEOTIDE SEQUENCE [LARGE SCALE GENOMIC DNA]</scope>
    <source>
        <strain evidence="2 3">CIRM-BRFM 1785</strain>
    </source>
</reference>
<dbReference type="GeneID" id="71997279"/>
<proteinExistence type="predicted"/>
<feature type="compositionally biased region" description="Acidic residues" evidence="1">
    <location>
        <begin position="32"/>
        <end position="49"/>
    </location>
</feature>
<feature type="region of interest" description="Disordered" evidence="1">
    <location>
        <begin position="1"/>
        <end position="156"/>
    </location>
</feature>
<protein>
    <recommendedName>
        <fullName evidence="4">C2H2-type domain-containing protein</fullName>
    </recommendedName>
</protein>
<evidence type="ECO:0000256" key="1">
    <source>
        <dbReference type="SAM" id="MobiDB-lite"/>
    </source>
</evidence>
<organism evidence="2 3">
    <name type="scientific">Rhodofomes roseus</name>
    <dbReference type="NCBI Taxonomy" id="34475"/>
    <lineage>
        <taxon>Eukaryota</taxon>
        <taxon>Fungi</taxon>
        <taxon>Dikarya</taxon>
        <taxon>Basidiomycota</taxon>
        <taxon>Agaricomycotina</taxon>
        <taxon>Agaricomycetes</taxon>
        <taxon>Polyporales</taxon>
        <taxon>Rhodofomes</taxon>
    </lineage>
</organism>
<evidence type="ECO:0000313" key="3">
    <source>
        <dbReference type="Proteomes" id="UP000814176"/>
    </source>
</evidence>
<gene>
    <name evidence="2" type="ORF">C8Q71DRAFT_140689</name>
</gene>
<feature type="compositionally biased region" description="Low complexity" evidence="1">
    <location>
        <begin position="105"/>
        <end position="116"/>
    </location>
</feature>
<feature type="compositionally biased region" description="Low complexity" evidence="1">
    <location>
        <begin position="1"/>
        <end position="18"/>
    </location>
</feature>
<evidence type="ECO:0000313" key="2">
    <source>
        <dbReference type="EMBL" id="KAH9834428.1"/>
    </source>
</evidence>
<dbReference type="Proteomes" id="UP000814176">
    <property type="component" value="Unassembled WGS sequence"/>
</dbReference>